<feature type="transmembrane region" description="Helical" evidence="1">
    <location>
        <begin position="60"/>
        <end position="80"/>
    </location>
</feature>
<comment type="caution">
    <text evidence="3">The sequence shown here is derived from an EMBL/GenBank/DDBJ whole genome shotgun (WGS) entry which is preliminary data.</text>
</comment>
<dbReference type="InterPro" id="IPR014529">
    <property type="entry name" value="UCP026631"/>
</dbReference>
<feature type="domain" description="YdbS-like PH" evidence="2">
    <location>
        <begin position="277"/>
        <end position="333"/>
    </location>
</feature>
<sequence length="512" mass="58523">MTNNVDQVGSVSASSPWRRLSPIALLYVAISSIKFVAGNFIYLIPILVIGWQRLLQNPEIIVPGVIVLFFFVSIFSWLQFRSYRYRISHRRVEIRFGVIKKTVLDLPFERIQNVTINQPLYYRFTEHVYVELETAGSSDQEAKLFALTRQYAEQLKDEISSSPSIASVENAQSIEQQATPAPETILNQRSIFDLILHGISSNRIWIMLGAMGPFAEEIYAKMGQALQYMNIDLAAILDLSNSSLTVIIFYTLSIILTLFLCLVTLSIMAAVVSFYGFTLSRRGEHFIRRSGLFTRSEVNIKLSRLQQIVFQRDWLDMLLGRTNIKFLQAGSSEKQQSSQTENLMVPSVTTEQANALSSQAWHDQQLENMTFNRISKRYIFSRVLIAVTLLLTASGLSHLSGDRSLIYFAASLTPVVIALIVLRWWRWGYTSDYKYLYIRKGLLGVDKLIVPLDKLQQLKWSQTVWQKPHHLGQLKLVLASGALSVPFMNQEYAFHLLNNTLERMATRKPAWM</sequence>
<gene>
    <name evidence="3" type="ORF">A8L45_03685</name>
</gene>
<evidence type="ECO:0000256" key="1">
    <source>
        <dbReference type="SAM" id="Phobius"/>
    </source>
</evidence>
<feature type="transmembrane region" description="Helical" evidence="1">
    <location>
        <begin position="256"/>
        <end position="279"/>
    </location>
</feature>
<keyword evidence="1" id="KW-1133">Transmembrane helix</keyword>
<feature type="transmembrane region" description="Helical" evidence="1">
    <location>
        <begin position="24"/>
        <end position="48"/>
    </location>
</feature>
<dbReference type="AlphaFoldDB" id="A0A1C3ER75"/>
<name>A0A1C3ER75_9GAMM</name>
<evidence type="ECO:0000259" key="2">
    <source>
        <dbReference type="Pfam" id="PF03703"/>
    </source>
</evidence>
<keyword evidence="1" id="KW-0812">Transmembrane</keyword>
<dbReference type="OrthoDB" id="155986at2"/>
<keyword evidence="4" id="KW-1185">Reference proteome</keyword>
<evidence type="ECO:0000313" key="3">
    <source>
        <dbReference type="EMBL" id="ODA35719.1"/>
    </source>
</evidence>
<evidence type="ECO:0000313" key="4">
    <source>
        <dbReference type="Proteomes" id="UP000094936"/>
    </source>
</evidence>
<dbReference type="EMBL" id="LYBM01000003">
    <property type="protein sequence ID" value="ODA35719.1"/>
    <property type="molecule type" value="Genomic_DNA"/>
</dbReference>
<proteinExistence type="predicted"/>
<feature type="transmembrane region" description="Helical" evidence="1">
    <location>
        <begin position="231"/>
        <end position="250"/>
    </location>
</feature>
<accession>A0A1C3ER75</accession>
<feature type="transmembrane region" description="Helical" evidence="1">
    <location>
        <begin position="379"/>
        <end position="399"/>
    </location>
</feature>
<dbReference type="Proteomes" id="UP000094936">
    <property type="component" value="Unassembled WGS sequence"/>
</dbReference>
<feature type="transmembrane region" description="Helical" evidence="1">
    <location>
        <begin position="405"/>
        <end position="425"/>
    </location>
</feature>
<keyword evidence="1" id="KW-0472">Membrane</keyword>
<dbReference type="InterPro" id="IPR005182">
    <property type="entry name" value="YdbS-like_PH"/>
</dbReference>
<feature type="domain" description="YdbS-like PH" evidence="2">
    <location>
        <begin position="424"/>
        <end position="498"/>
    </location>
</feature>
<feature type="domain" description="YdbS-like PH" evidence="2">
    <location>
        <begin position="81"/>
        <end position="159"/>
    </location>
</feature>
<dbReference type="STRING" id="1080227.A8L45_03685"/>
<protein>
    <recommendedName>
        <fullName evidence="2">YdbS-like PH domain-containing protein</fullName>
    </recommendedName>
</protein>
<dbReference type="PANTHER" id="PTHR34473:SF2">
    <property type="entry name" value="UPF0699 TRANSMEMBRANE PROTEIN YDBT"/>
    <property type="match status" value="1"/>
</dbReference>
<organism evidence="3 4">
    <name type="scientific">Veronia pacifica</name>
    <dbReference type="NCBI Taxonomy" id="1080227"/>
    <lineage>
        <taxon>Bacteria</taxon>
        <taxon>Pseudomonadati</taxon>
        <taxon>Pseudomonadota</taxon>
        <taxon>Gammaproteobacteria</taxon>
        <taxon>Vibrionales</taxon>
        <taxon>Vibrionaceae</taxon>
        <taxon>Veronia</taxon>
    </lineage>
</organism>
<dbReference type="RefSeq" id="WP_068899308.1">
    <property type="nucleotide sequence ID" value="NZ_JBHUIF010000020.1"/>
</dbReference>
<reference evidence="3 4" key="1">
    <citation type="submission" date="2016-05" db="EMBL/GenBank/DDBJ databases">
        <title>Genomic Taxonomy of the Vibrionaceae.</title>
        <authorList>
            <person name="Gomez-Gil B."/>
            <person name="Enciso-Ibarra J."/>
        </authorList>
    </citation>
    <scope>NUCLEOTIDE SEQUENCE [LARGE SCALE GENOMIC DNA]</scope>
    <source>
        <strain evidence="3 4">CAIM 1920</strain>
    </source>
</reference>
<dbReference type="Pfam" id="PF03703">
    <property type="entry name" value="bPH_2"/>
    <property type="match status" value="3"/>
</dbReference>
<dbReference type="PANTHER" id="PTHR34473">
    <property type="entry name" value="UPF0699 TRANSMEMBRANE PROTEIN YDBS"/>
    <property type="match status" value="1"/>
</dbReference>
<dbReference type="PIRSF" id="PIRSF026631">
    <property type="entry name" value="UCP026631"/>
    <property type="match status" value="1"/>
</dbReference>